<reference evidence="1" key="1">
    <citation type="submission" date="2023-04" db="EMBL/GenBank/DDBJ databases">
        <title>Draft Genome sequencing of Naganishia species isolated from polar environments using Oxford Nanopore Technology.</title>
        <authorList>
            <person name="Leo P."/>
            <person name="Venkateswaran K."/>
        </authorList>
    </citation>
    <scope>NUCLEOTIDE SEQUENCE</scope>
    <source>
        <strain evidence="1">MNA-CCFEE 5423</strain>
    </source>
</reference>
<dbReference type="Proteomes" id="UP001227268">
    <property type="component" value="Unassembled WGS sequence"/>
</dbReference>
<organism evidence="1 2">
    <name type="scientific">Naganishia friedmannii</name>
    <dbReference type="NCBI Taxonomy" id="89922"/>
    <lineage>
        <taxon>Eukaryota</taxon>
        <taxon>Fungi</taxon>
        <taxon>Dikarya</taxon>
        <taxon>Basidiomycota</taxon>
        <taxon>Agaricomycotina</taxon>
        <taxon>Tremellomycetes</taxon>
        <taxon>Filobasidiales</taxon>
        <taxon>Filobasidiaceae</taxon>
        <taxon>Naganishia</taxon>
    </lineage>
</organism>
<comment type="caution">
    <text evidence="1">The sequence shown here is derived from an EMBL/GenBank/DDBJ whole genome shotgun (WGS) entry which is preliminary data.</text>
</comment>
<proteinExistence type="predicted"/>
<sequence>MIRPCMPGRFGLWRRTSVIPSWSTTRRNRYSSTQTQTAPTTHDSPVKPYYVTTPIFYVNADILARYARLRHPKTPVRFATGTDEHGLKIQQAAEKLGTEPQVFCDRISERFRELAKVANASNTDFIRTTSAEHKRAVQHLWRTIEQAGYIYKGSHSGWYAVSDECFYTESQIEERRDETTGEMRNVAIESGSSVEWTEEENYKFRLGAFKERLIDWLETSETSVHPTWLRASLLNTLRTEPLADLSISRPRSRLTWGIPVPGDEENHTIYVWVDALTNYLTVLGYPWVEGEGSAQENARIGREMGWPADVHVVGKDIVRFHAIYWPALLMAASLPPPRQVLAHAHWTMGNAKMSKSRGNVADPIEAMQRPGGVGVDGLRWYLMRNGGSLSNDADYSNEELQKQYSLLATRLGNLVGRISSPKIQKRFLAAAENALRDGSPMLTSTADAPEQLLSDMLVGLRDTLERRLTKLEITAGMQDVMDVVLEANRLFTLFQPWSSTTSEADLITAMVYAHGSLRITGIALQPVMPTKMKDLLDRLGVEEGDRGWDRLQLDAGVEQMRDVLRCVRVMMDRAKDLKKAGVLFPPLAEEPTSGPS</sequence>
<accession>A0ACC2VVD0</accession>
<name>A0ACC2VVD0_9TREE</name>
<keyword evidence="2" id="KW-1185">Reference proteome</keyword>
<gene>
    <name evidence="1" type="ORF">QFC21_002508</name>
</gene>
<evidence type="ECO:0000313" key="1">
    <source>
        <dbReference type="EMBL" id="KAJ9103086.1"/>
    </source>
</evidence>
<protein>
    <submittedName>
        <fullName evidence="1">Uncharacterized protein</fullName>
    </submittedName>
</protein>
<dbReference type="EMBL" id="JASBWT010000007">
    <property type="protein sequence ID" value="KAJ9103086.1"/>
    <property type="molecule type" value="Genomic_DNA"/>
</dbReference>
<evidence type="ECO:0000313" key="2">
    <source>
        <dbReference type="Proteomes" id="UP001227268"/>
    </source>
</evidence>